<feature type="binding site" evidence="5">
    <location>
        <position position="349"/>
    </location>
    <ligand>
        <name>substrate</name>
    </ligand>
</feature>
<proteinExistence type="inferred from homology"/>
<evidence type="ECO:0000256" key="1">
    <source>
        <dbReference type="ARBA" id="ARBA00001933"/>
    </source>
</evidence>
<dbReference type="NCBIfam" id="TIGR01048">
    <property type="entry name" value="lysA"/>
    <property type="match status" value="1"/>
</dbReference>
<dbReference type="FunFam" id="3.20.20.10:FF:000003">
    <property type="entry name" value="Diaminopimelate decarboxylase"/>
    <property type="match status" value="1"/>
</dbReference>
<dbReference type="Pfam" id="PF02784">
    <property type="entry name" value="Orn_Arg_deC_N"/>
    <property type="match status" value="1"/>
</dbReference>
<feature type="domain" description="Orn/DAP/Arg decarboxylase 2 N-terminal" evidence="7">
    <location>
        <begin position="46"/>
        <end position="285"/>
    </location>
</feature>
<feature type="binding site" evidence="5">
    <location>
        <position position="282"/>
    </location>
    <ligand>
        <name>substrate</name>
    </ligand>
</feature>
<comment type="subunit">
    <text evidence="5">Homodimer.</text>
</comment>
<evidence type="ECO:0000313" key="9">
    <source>
        <dbReference type="Proteomes" id="UP000683575"/>
    </source>
</evidence>
<evidence type="ECO:0000256" key="5">
    <source>
        <dbReference type="HAMAP-Rule" id="MF_02120"/>
    </source>
</evidence>
<keyword evidence="2 5" id="KW-0210">Decarboxylase</keyword>
<feature type="modified residue" description="N6-(pyridoxal phosphate)lysine" evidence="5">
    <location>
        <position position="71"/>
    </location>
</feature>
<comment type="catalytic activity">
    <reaction evidence="5">
        <text>meso-2,6-diaminopimelate + H(+) = L-lysine + CO2</text>
        <dbReference type="Rhea" id="RHEA:15101"/>
        <dbReference type="ChEBI" id="CHEBI:15378"/>
        <dbReference type="ChEBI" id="CHEBI:16526"/>
        <dbReference type="ChEBI" id="CHEBI:32551"/>
        <dbReference type="ChEBI" id="CHEBI:57791"/>
        <dbReference type="EC" id="4.1.1.20"/>
    </reaction>
</comment>
<comment type="caution">
    <text evidence="5">Lacks conserved residue(s) required for the propagation of feature annotation.</text>
</comment>
<evidence type="ECO:0000256" key="6">
    <source>
        <dbReference type="NCBIfam" id="TIGR01048"/>
    </source>
</evidence>
<dbReference type="AlphaFoldDB" id="A0A975Y0T6"/>
<dbReference type="KEGG" id="nps:KRR39_01995"/>
<comment type="cofactor">
    <cofactor evidence="1 5">
        <name>pyridoxal 5'-phosphate</name>
        <dbReference type="ChEBI" id="CHEBI:597326"/>
    </cofactor>
</comment>
<evidence type="ECO:0000256" key="2">
    <source>
        <dbReference type="ARBA" id="ARBA00022793"/>
    </source>
</evidence>
<keyword evidence="5" id="KW-0457">Lysine biosynthesis</keyword>
<comment type="similarity">
    <text evidence="5">Belongs to the Orn/Lys/Arg decarboxylase class-II family. LysA subfamily.</text>
</comment>
<evidence type="ECO:0000256" key="3">
    <source>
        <dbReference type="ARBA" id="ARBA00022898"/>
    </source>
</evidence>
<dbReference type="GO" id="GO:0030170">
    <property type="term" value="F:pyridoxal phosphate binding"/>
    <property type="evidence" value="ECO:0007669"/>
    <property type="project" value="UniProtKB-UniRule"/>
</dbReference>
<dbReference type="PANTHER" id="PTHR43727">
    <property type="entry name" value="DIAMINOPIMELATE DECARBOXYLASE"/>
    <property type="match status" value="1"/>
</dbReference>
<feature type="binding site" evidence="5">
    <location>
        <begin position="279"/>
        <end position="282"/>
    </location>
    <ligand>
        <name>pyridoxal 5'-phosphate</name>
        <dbReference type="ChEBI" id="CHEBI:597326"/>
    </ligand>
</feature>
<dbReference type="InterPro" id="IPR022644">
    <property type="entry name" value="De-COase2_N"/>
</dbReference>
<feature type="binding site" evidence="5">
    <location>
        <position position="377"/>
    </location>
    <ligand>
        <name>substrate</name>
    </ligand>
</feature>
<keyword evidence="4 5" id="KW-0456">Lyase</keyword>
<dbReference type="InterPro" id="IPR002986">
    <property type="entry name" value="DAP_deCOOHase_LysA"/>
</dbReference>
<name>A0A975Y0T6_9ACTN</name>
<dbReference type="RefSeq" id="WP_216940288.1">
    <property type="nucleotide sequence ID" value="NZ_CP077062.1"/>
</dbReference>
<comment type="pathway">
    <text evidence="5">Amino-acid biosynthesis; L-lysine biosynthesis via DAP pathway; L-lysine from DL-2,6-diaminopimelate: step 1/1.</text>
</comment>
<protein>
    <recommendedName>
        <fullName evidence="5 6">Diaminopimelate decarboxylase</fullName>
        <shortName evidence="5">DAP decarboxylase</shortName>
        <shortName evidence="5">DAPDC</shortName>
        <ecNumber evidence="5 6">4.1.1.20</ecNumber>
    </recommendedName>
</protein>
<evidence type="ECO:0000313" key="8">
    <source>
        <dbReference type="EMBL" id="QWZ08659.1"/>
    </source>
</evidence>
<dbReference type="EMBL" id="CP077062">
    <property type="protein sequence ID" value="QWZ08659.1"/>
    <property type="molecule type" value="Genomic_DNA"/>
</dbReference>
<accession>A0A975Y0T6</accession>
<evidence type="ECO:0000259" key="7">
    <source>
        <dbReference type="Pfam" id="PF02784"/>
    </source>
</evidence>
<keyword evidence="9" id="KW-1185">Reference proteome</keyword>
<reference evidence="8" key="1">
    <citation type="submission" date="2021-06" db="EMBL/GenBank/DDBJ databases">
        <title>Complete genome sequence of Nocardioides sp. G188.</title>
        <authorList>
            <person name="Im W.-T."/>
        </authorList>
    </citation>
    <scope>NUCLEOTIDE SEQUENCE</scope>
    <source>
        <strain evidence="8">G188</strain>
    </source>
</reference>
<organism evidence="8 9">
    <name type="scientific">Nocardioides panacis</name>
    <dbReference type="NCBI Taxonomy" id="2849501"/>
    <lineage>
        <taxon>Bacteria</taxon>
        <taxon>Bacillati</taxon>
        <taxon>Actinomycetota</taxon>
        <taxon>Actinomycetes</taxon>
        <taxon>Propionibacteriales</taxon>
        <taxon>Nocardioidaceae</taxon>
        <taxon>Nocardioides</taxon>
    </lineage>
</organism>
<comment type="function">
    <text evidence="5">Specifically catalyzes the decarboxylation of meso-diaminopimelate (meso-DAP) to L-lysine.</text>
</comment>
<keyword evidence="3 5" id="KW-0663">Pyridoxal phosphate</keyword>
<evidence type="ECO:0000256" key="4">
    <source>
        <dbReference type="ARBA" id="ARBA00023239"/>
    </source>
</evidence>
<feature type="binding site" evidence="5">
    <location>
        <position position="377"/>
    </location>
    <ligand>
        <name>pyridoxal 5'-phosphate</name>
        <dbReference type="ChEBI" id="CHEBI:597326"/>
    </ligand>
</feature>
<dbReference type="GO" id="GO:0009089">
    <property type="term" value="P:lysine biosynthetic process via diaminopimelate"/>
    <property type="evidence" value="ECO:0007669"/>
    <property type="project" value="UniProtKB-UniRule"/>
</dbReference>
<dbReference type="HAMAP" id="MF_02120">
    <property type="entry name" value="LysA"/>
    <property type="match status" value="1"/>
</dbReference>
<feature type="binding site" evidence="5">
    <location>
        <position position="321"/>
    </location>
    <ligand>
        <name>substrate</name>
    </ligand>
</feature>
<dbReference type="CDD" id="cd06828">
    <property type="entry name" value="PLPDE_III_DapDC"/>
    <property type="match status" value="1"/>
</dbReference>
<dbReference type="GO" id="GO:0008836">
    <property type="term" value="F:diaminopimelate decarboxylase activity"/>
    <property type="evidence" value="ECO:0007669"/>
    <property type="project" value="UniProtKB-UniRule"/>
</dbReference>
<keyword evidence="5" id="KW-0028">Amino-acid biosynthesis</keyword>
<gene>
    <name evidence="5 8" type="primary">lysA</name>
    <name evidence="8" type="ORF">KRR39_01995</name>
</gene>
<dbReference type="EC" id="4.1.1.20" evidence="5 6"/>
<dbReference type="PANTHER" id="PTHR43727:SF2">
    <property type="entry name" value="GROUP IV DECARBOXYLASE"/>
    <property type="match status" value="1"/>
</dbReference>
<dbReference type="Proteomes" id="UP000683575">
    <property type="component" value="Chromosome"/>
</dbReference>
<feature type="binding site" evidence="5">
    <location>
        <position position="241"/>
    </location>
    <ligand>
        <name>pyridoxal 5'-phosphate</name>
        <dbReference type="ChEBI" id="CHEBI:597326"/>
    </ligand>
</feature>
<sequence length="419" mass="44601">MAGLLSLFPAGSTLADDGMLVVGGCRADDLVAEFGTPVLVVDEEALRSRAREFADKLTVRWANSRVVFASKAFPCTAVQRVMVQEGLGLDVAGGGELLTALKAGVEPGLVVLHGNAKSDEEIALAVEHGIGLVVVDNSDDVDRLEATVPDGRTQDVLVRIIPGVTADTHAHVLTGHDGSKFGLVPAAAEPLIRRIEQSARLRMQGLHVHVGSQILEVEPFAESVAAVARLGEFPVYDLGGGLGARYTWADKPPAVGDYLDSLIGAAREHLPAEAQIIIEPGRSMVCESATTIYRVTTVKHGTITFVAVDGGMGDNLEVALYGQRFEAGIVGRFDGPDPERVTVVGRHCESGDVLVDGVDLSRPEVGDLLAVPATGAYCFTMSNNYNGNRRIPVVFARDDHARLVVRRETWDDLSARDVD</sequence>